<dbReference type="AlphaFoldDB" id="A0A0H3PB96"/>
<evidence type="ECO:0008006" key="3">
    <source>
        <dbReference type="Google" id="ProtNLM"/>
    </source>
</evidence>
<dbReference type="KEGG" id="cjj:CJJ81176_0611"/>
<dbReference type="Pfam" id="PF12163">
    <property type="entry name" value="HobA"/>
    <property type="match status" value="1"/>
</dbReference>
<dbReference type="HOGENOM" id="CLU_127636_0_0_7"/>
<dbReference type="eggNOG" id="ENOG5032FNN">
    <property type="taxonomic scope" value="Bacteria"/>
</dbReference>
<dbReference type="Gene3D" id="3.40.50.11670">
    <property type="entry name" value="DNA replication regulator HobA"/>
    <property type="match status" value="1"/>
</dbReference>
<dbReference type="Proteomes" id="UP000000646">
    <property type="component" value="Chromosome"/>
</dbReference>
<dbReference type="InterPro" id="IPR038381">
    <property type="entry name" value="HobA_sf"/>
</dbReference>
<protein>
    <recommendedName>
        <fullName evidence="3">DNA replication regulator</fullName>
    </recommendedName>
</protein>
<proteinExistence type="predicted"/>
<organism evidence="1 2">
    <name type="scientific">Campylobacter jejuni subsp. jejuni serotype O:23/36 (strain 81-176)</name>
    <dbReference type="NCBI Taxonomy" id="354242"/>
    <lineage>
        <taxon>Bacteria</taxon>
        <taxon>Pseudomonadati</taxon>
        <taxon>Campylobacterota</taxon>
        <taxon>Epsilonproteobacteria</taxon>
        <taxon>Campylobacterales</taxon>
        <taxon>Campylobacteraceae</taxon>
        <taxon>Campylobacter</taxon>
    </lineage>
</organism>
<gene>
    <name evidence="1" type="ordered locus">CJJ81176_0611</name>
</gene>
<name>A0A0H3PB96_CAMJJ</name>
<accession>A0A0H3PB96</accession>
<dbReference type="InterPro" id="IPR021011">
    <property type="entry name" value="HobA"/>
</dbReference>
<dbReference type="RefSeq" id="WP_002855029.1">
    <property type="nucleotide sequence ID" value="NC_008787.1"/>
</dbReference>
<reference evidence="2" key="1">
    <citation type="submission" date="2006-12" db="EMBL/GenBank/DDBJ databases">
        <authorList>
            <person name="Fouts D.E."/>
            <person name="Nelson K.E."/>
            <person name="Sebastian Y."/>
        </authorList>
    </citation>
    <scope>NUCLEOTIDE SEQUENCE [LARGE SCALE GENOMIC DNA]</scope>
    <source>
        <strain evidence="2">81-176</strain>
    </source>
</reference>
<evidence type="ECO:0000313" key="2">
    <source>
        <dbReference type="Proteomes" id="UP000000646"/>
    </source>
</evidence>
<evidence type="ECO:0000313" key="1">
    <source>
        <dbReference type="EMBL" id="EAQ73179.1"/>
    </source>
</evidence>
<sequence length="178" mass="20661">MSDFLSFTLENIRNGGAFMAWLESRRLEWAPLMAARLKYLLEGRTFVLMCDEQRSWYEEYFLKNINSKAARPMLPFVSLNSLCKKKVQSSEDIALLNDLLDISFPNGYVYFYIGSASDNKSLIAKSRDDSLLWLFDEQLQDSFYLNSKDKDLDIKLISLYQLFDVSLDAILFSRVQLG</sequence>
<dbReference type="EMBL" id="CP000538">
    <property type="protein sequence ID" value="EAQ73179.1"/>
    <property type="molecule type" value="Genomic_DNA"/>
</dbReference>